<protein>
    <submittedName>
        <fullName evidence="4">Outer membrane beta-barrel protein</fullName>
    </submittedName>
</protein>
<dbReference type="Proteomes" id="UP001332192">
    <property type="component" value="Chromosome"/>
</dbReference>
<dbReference type="Pfam" id="PF13505">
    <property type="entry name" value="OMP_b-brl"/>
    <property type="match status" value="1"/>
</dbReference>
<evidence type="ECO:0000259" key="3">
    <source>
        <dbReference type="Pfam" id="PF13505"/>
    </source>
</evidence>
<feature type="domain" description="Outer membrane protein beta-barrel" evidence="3">
    <location>
        <begin position="15"/>
        <end position="224"/>
    </location>
</feature>
<keyword evidence="1 2" id="KW-0732">Signal</keyword>
<evidence type="ECO:0000256" key="2">
    <source>
        <dbReference type="SAM" id="SignalP"/>
    </source>
</evidence>
<keyword evidence="5" id="KW-1185">Reference proteome</keyword>
<feature type="signal peptide" evidence="2">
    <location>
        <begin position="1"/>
        <end position="31"/>
    </location>
</feature>
<evidence type="ECO:0000313" key="5">
    <source>
        <dbReference type="Proteomes" id="UP001332192"/>
    </source>
</evidence>
<evidence type="ECO:0000256" key="1">
    <source>
        <dbReference type="ARBA" id="ARBA00022729"/>
    </source>
</evidence>
<dbReference type="InterPro" id="IPR027385">
    <property type="entry name" value="Beta-barrel_OMP"/>
</dbReference>
<dbReference type="EMBL" id="CP141615">
    <property type="protein sequence ID" value="WRP18098.1"/>
    <property type="molecule type" value="Genomic_DNA"/>
</dbReference>
<organism evidence="4 5">
    <name type="scientific">Carboxydichorda subterranea</name>
    <dbReference type="NCBI Taxonomy" id="3109565"/>
    <lineage>
        <taxon>Bacteria</taxon>
        <taxon>Bacillati</taxon>
        <taxon>Bacillota</taxon>
        <taxon>Limnochordia</taxon>
        <taxon>Limnochordales</taxon>
        <taxon>Geochordaceae</taxon>
        <taxon>Carboxydichorda</taxon>
    </lineage>
</organism>
<evidence type="ECO:0000313" key="4">
    <source>
        <dbReference type="EMBL" id="WRP18098.1"/>
    </source>
</evidence>
<feature type="chain" id="PRO_5046684718" evidence="2">
    <location>
        <begin position="32"/>
        <end position="253"/>
    </location>
</feature>
<reference evidence="4 5" key="1">
    <citation type="journal article" date="2024" name="Front. Microbiol.">
        <title>Novel thermophilic genera Geochorda gen. nov. and Carboxydochorda gen. nov. from the deep terrestrial subsurface reveal the ecophysiological diversity in the class Limnochordia.</title>
        <authorList>
            <person name="Karnachuk O.V."/>
            <person name="Lukina A.P."/>
            <person name="Avakyan M.R."/>
            <person name="Kadnikov V.V."/>
            <person name="Begmatov S."/>
            <person name="Beletsky A.V."/>
            <person name="Vlasova K.G."/>
            <person name="Novikov A.A."/>
            <person name="Shcherbakova V.A."/>
            <person name="Mardanov A.V."/>
            <person name="Ravin N.V."/>
        </authorList>
    </citation>
    <scope>NUCLEOTIDE SEQUENCE [LARGE SCALE GENOMIC DNA]</scope>
    <source>
        <strain evidence="4 5">L945</strain>
    </source>
</reference>
<name>A0ABZ1BZD2_9FIRM</name>
<gene>
    <name evidence="4" type="ORF">U7230_03585</name>
</gene>
<sequence>MRRVGFGRSPKGVAALVVLAGAVMLAPSARAAVDFYASGGLGLFQMEAVNERVDAGSQNCAEIARELNHAGVTAECTPAGRLGAGISAEAGFVLSSQGLVGVGLGYQYLTGTTSSDLSVQTGSVSGHYTQSYTPTAHGPMLKVFLGTPLAEPASVRFFAGYGRYKASYAERGQIRGQVEDPDAAEFSHTYQGNADGYEAGLELRSALGPQAALLATVGYGWLQVPETMDKDRNPGPALDFTGLRLRGGLSIAF</sequence>
<proteinExistence type="predicted"/>
<accession>A0ABZ1BZD2</accession>
<dbReference type="RefSeq" id="WP_324717369.1">
    <property type="nucleotide sequence ID" value="NZ_CP141615.1"/>
</dbReference>